<comment type="caution">
    <text evidence="1">The sequence shown here is derived from an EMBL/GenBank/DDBJ whole genome shotgun (WGS) entry which is preliminary data.</text>
</comment>
<name>A0ABS7CHS0_9BACL</name>
<keyword evidence="1" id="KW-0378">Hydrolase</keyword>
<evidence type="ECO:0000313" key="2">
    <source>
        <dbReference type="Proteomes" id="UP001519887"/>
    </source>
</evidence>
<reference evidence="1 2" key="1">
    <citation type="submission" date="2021-07" db="EMBL/GenBank/DDBJ databases">
        <title>Paenibacillus radiodurans sp. nov., isolated from the southeastern edge of Tengger Desert.</title>
        <authorList>
            <person name="Zhang G."/>
        </authorList>
    </citation>
    <scope>NUCLEOTIDE SEQUENCE [LARGE SCALE GENOMIC DNA]</scope>
    <source>
        <strain evidence="1 2">CCM 7311</strain>
    </source>
</reference>
<dbReference type="GO" id="GO:0016787">
    <property type="term" value="F:hydrolase activity"/>
    <property type="evidence" value="ECO:0007669"/>
    <property type="project" value="UniProtKB-KW"/>
</dbReference>
<feature type="non-terminal residue" evidence="1">
    <location>
        <position position="172"/>
    </location>
</feature>
<dbReference type="EMBL" id="JAHZIK010002221">
    <property type="protein sequence ID" value="MBW7460428.1"/>
    <property type="molecule type" value="Genomic_DNA"/>
</dbReference>
<organism evidence="1 2">
    <name type="scientific">Paenibacillus sepulcri</name>
    <dbReference type="NCBI Taxonomy" id="359917"/>
    <lineage>
        <taxon>Bacteria</taxon>
        <taxon>Bacillati</taxon>
        <taxon>Bacillota</taxon>
        <taxon>Bacilli</taxon>
        <taxon>Bacillales</taxon>
        <taxon>Paenibacillaceae</taxon>
        <taxon>Paenibacillus</taxon>
    </lineage>
</organism>
<protein>
    <submittedName>
        <fullName evidence="1">Glycoside hydrolase</fullName>
    </submittedName>
</protein>
<keyword evidence="2" id="KW-1185">Reference proteome</keyword>
<evidence type="ECO:0000313" key="1">
    <source>
        <dbReference type="EMBL" id="MBW7460428.1"/>
    </source>
</evidence>
<dbReference type="Proteomes" id="UP001519887">
    <property type="component" value="Unassembled WGS sequence"/>
</dbReference>
<proteinExistence type="predicted"/>
<sequence>MSKTVLFYDESFPYEGQRPGESQLARLKEVFAVADAGQLAEALADADAFVHIHGAYFPKDAWKAIFSHASQGKGLLHAGGAPFKIPVYRENGEWVQEPAQTAYHQQLHINEVLSVSVDGIEKLAHNADVPLFADNVKLFTLEPTFGLVLHVTRSDDHPAEGGTAGPMDAHIY</sequence>
<accession>A0ABS7CHS0</accession>
<gene>
    <name evidence="1" type="ORF">K0U00_40830</name>
</gene>